<comment type="caution">
    <text evidence="13">Lacks conserved residue(s) required for the propagation of feature annotation.</text>
</comment>
<dbReference type="Gene3D" id="3.40.50.800">
    <property type="entry name" value="Anticodon-binding domain"/>
    <property type="match status" value="1"/>
</dbReference>
<evidence type="ECO:0000313" key="16">
    <source>
        <dbReference type="Proteomes" id="UP000053577"/>
    </source>
</evidence>
<dbReference type="PANTHER" id="PTHR11451">
    <property type="entry name" value="THREONINE-TRNA LIGASE"/>
    <property type="match status" value="1"/>
</dbReference>
<evidence type="ECO:0000256" key="13">
    <source>
        <dbReference type="HAMAP-Rule" id="MF_00184"/>
    </source>
</evidence>
<dbReference type="PRINTS" id="PR01047">
    <property type="entry name" value="TRNASYNTHTHR"/>
</dbReference>
<comment type="subcellular location">
    <subcellularLocation>
        <location evidence="13">Cytoplasm</location>
    </subcellularLocation>
</comment>
<dbReference type="EC" id="6.1.1.3" evidence="13"/>
<comment type="cofactor">
    <cofactor evidence="13">
        <name>Zn(2+)</name>
        <dbReference type="ChEBI" id="CHEBI:29105"/>
    </cofactor>
    <text evidence="13">Binds 1 zinc ion per subunit.</text>
</comment>
<accession>A0A0V8LY82</accession>
<dbReference type="AlphaFoldDB" id="A0A0V8LY82"/>
<dbReference type="RefSeq" id="WP_058292833.1">
    <property type="nucleotide sequence ID" value="NZ_JGYD01000026.1"/>
</dbReference>
<dbReference type="eggNOG" id="COG0441">
    <property type="taxonomic scope" value="Bacteria"/>
</dbReference>
<evidence type="ECO:0000256" key="9">
    <source>
        <dbReference type="ARBA" id="ARBA00022884"/>
    </source>
</evidence>
<dbReference type="PROSITE" id="PS50862">
    <property type="entry name" value="AA_TRNA_LIGASE_II"/>
    <property type="match status" value="1"/>
</dbReference>
<comment type="similarity">
    <text evidence="1 13">Belongs to the class-II aminoacyl-tRNA synthetase family.</text>
</comment>
<dbReference type="SUPFAM" id="SSF55186">
    <property type="entry name" value="ThrRS/AlaRS common domain"/>
    <property type="match status" value="1"/>
</dbReference>
<dbReference type="Gene3D" id="3.30.980.10">
    <property type="entry name" value="Threonyl-trna Synthetase, Chain A, domain 2"/>
    <property type="match status" value="1"/>
</dbReference>
<evidence type="ECO:0000256" key="3">
    <source>
        <dbReference type="ARBA" id="ARBA00022555"/>
    </source>
</evidence>
<sequence length="582" mass="67093">MANQIDEAKPISDLEIMRHSAAHIMAEAVLSMFPEAKLGIGPAIDTGFYYDFDLPRTLTPEDLPEIETRMNQLVKANLPFRREEMSKDEARKLFADQPYKLELLDDIPDETVSVYRQGNFCDLCRGPHVNYTSKVKAFKLLSIAGAYWRGDEKRPMLQRIYGAAFLDKASLAEYLNMLEESAKRDHRKLGKELELFSLHQEIGGGLVNWLPNGAIVRHLIEEFWKKEHLKRGYSLVYTPHIAKVDLWKTSGHWGFYRENMYSPMDIDGEEYVLKPMNCVYHILMFKNRTRSYKELPIRMAELGTVYRYERSGVLHGLSRVRGFTQDDAHIFCLYEQLEKEVVKVLDLAKFMIDTFGFTRYKVMLSTRPEKYVGELDKWEYATDILAKALESNQIAYQVDPGEGVFYGPKIDIKFEDALGRAWQGPTIQVDFQLPERFDVSVVGEDGKDQPVAMVHRTVLGSMERFMSCLTEQYGGAFPVWLSPKQVMLIPIADRHSEFAEKLACELREEEVRVEVDNRSETMNQKIRQAQLAKIPYMLVVGDKEIETQSVSIRTRSGSQCVMPFAEFKSMLIDKIKTKSTEI</sequence>
<feature type="binding site" evidence="13">
    <location>
        <position position="455"/>
    </location>
    <ligand>
        <name>Zn(2+)</name>
        <dbReference type="ChEBI" id="CHEBI:29105"/>
        <note>catalytic</note>
    </ligand>
</feature>
<keyword evidence="10 13" id="KW-0648">Protein biosynthesis</keyword>
<dbReference type="FunFam" id="3.30.980.10:FF:000005">
    <property type="entry name" value="Threonyl-tRNA synthetase, mitochondrial"/>
    <property type="match status" value="1"/>
</dbReference>
<dbReference type="NCBIfam" id="TIGR00418">
    <property type="entry name" value="thrS"/>
    <property type="match status" value="1"/>
</dbReference>
<evidence type="ECO:0000259" key="14">
    <source>
        <dbReference type="PROSITE" id="PS50862"/>
    </source>
</evidence>
<dbReference type="InterPro" id="IPR047246">
    <property type="entry name" value="ThrRS_anticodon"/>
</dbReference>
<dbReference type="GO" id="GO:0006435">
    <property type="term" value="P:threonyl-tRNA aminoacylation"/>
    <property type="evidence" value="ECO:0007669"/>
    <property type="project" value="UniProtKB-UniRule"/>
</dbReference>
<gene>
    <name evidence="13" type="primary">thrS</name>
    <name evidence="15" type="ORF">DA01_04225</name>
</gene>
<dbReference type="SUPFAM" id="SSF52954">
    <property type="entry name" value="Class II aaRS ABD-related"/>
    <property type="match status" value="1"/>
</dbReference>
<dbReference type="InterPro" id="IPR018163">
    <property type="entry name" value="Thr/Ala-tRNA-synth_IIc_edit"/>
</dbReference>
<dbReference type="PATRIC" id="fig|61435.5.peg.841"/>
<dbReference type="SUPFAM" id="SSF55681">
    <property type="entry name" value="Class II aaRS and biotin synthetases"/>
    <property type="match status" value="1"/>
</dbReference>
<evidence type="ECO:0000256" key="8">
    <source>
        <dbReference type="ARBA" id="ARBA00022840"/>
    </source>
</evidence>
<dbReference type="GO" id="GO:0005524">
    <property type="term" value="F:ATP binding"/>
    <property type="evidence" value="ECO:0007669"/>
    <property type="project" value="UniProtKB-UniRule"/>
</dbReference>
<evidence type="ECO:0000256" key="10">
    <source>
        <dbReference type="ARBA" id="ARBA00022917"/>
    </source>
</evidence>
<keyword evidence="9 13" id="KW-0694">RNA-binding</keyword>
<organism evidence="15 16">
    <name type="scientific">Dehalococcoides mccartyi</name>
    <dbReference type="NCBI Taxonomy" id="61435"/>
    <lineage>
        <taxon>Bacteria</taxon>
        <taxon>Bacillati</taxon>
        <taxon>Chloroflexota</taxon>
        <taxon>Dehalococcoidia</taxon>
        <taxon>Dehalococcoidales</taxon>
        <taxon>Dehalococcoidaceae</taxon>
        <taxon>Dehalococcoides</taxon>
    </lineage>
</organism>
<feature type="binding site" evidence="13">
    <location>
        <position position="329"/>
    </location>
    <ligand>
        <name>Zn(2+)</name>
        <dbReference type="ChEBI" id="CHEBI:29105"/>
        <note>catalytic</note>
    </ligand>
</feature>
<comment type="catalytic activity">
    <reaction evidence="12 13">
        <text>tRNA(Thr) + L-threonine + ATP = L-threonyl-tRNA(Thr) + AMP + diphosphate + H(+)</text>
        <dbReference type="Rhea" id="RHEA:24624"/>
        <dbReference type="Rhea" id="RHEA-COMP:9670"/>
        <dbReference type="Rhea" id="RHEA-COMP:9704"/>
        <dbReference type="ChEBI" id="CHEBI:15378"/>
        <dbReference type="ChEBI" id="CHEBI:30616"/>
        <dbReference type="ChEBI" id="CHEBI:33019"/>
        <dbReference type="ChEBI" id="CHEBI:57926"/>
        <dbReference type="ChEBI" id="CHEBI:78442"/>
        <dbReference type="ChEBI" id="CHEBI:78534"/>
        <dbReference type="ChEBI" id="CHEBI:456215"/>
        <dbReference type="EC" id="6.1.1.3"/>
    </reaction>
</comment>
<evidence type="ECO:0000256" key="5">
    <source>
        <dbReference type="ARBA" id="ARBA00022723"/>
    </source>
</evidence>
<dbReference type="Pfam" id="PF00587">
    <property type="entry name" value="tRNA-synt_2b"/>
    <property type="match status" value="1"/>
</dbReference>
<dbReference type="EMBL" id="JGYD01000026">
    <property type="protein sequence ID" value="KSV16442.1"/>
    <property type="molecule type" value="Genomic_DNA"/>
</dbReference>
<proteinExistence type="inferred from homology"/>
<keyword evidence="7 13" id="KW-0862">Zinc</keyword>
<dbReference type="InterPro" id="IPR006195">
    <property type="entry name" value="aa-tRNA-synth_II"/>
</dbReference>
<dbReference type="Gene3D" id="3.30.930.10">
    <property type="entry name" value="Bira Bifunctional Protein, Domain 2"/>
    <property type="match status" value="1"/>
</dbReference>
<dbReference type="GO" id="GO:0004829">
    <property type="term" value="F:threonine-tRNA ligase activity"/>
    <property type="evidence" value="ECO:0007669"/>
    <property type="project" value="UniProtKB-UniRule"/>
</dbReference>
<evidence type="ECO:0000256" key="12">
    <source>
        <dbReference type="ARBA" id="ARBA00049515"/>
    </source>
</evidence>
<keyword evidence="6 13" id="KW-0547">Nucleotide-binding</keyword>
<keyword evidence="2 13" id="KW-0963">Cytoplasm</keyword>
<dbReference type="InterPro" id="IPR012947">
    <property type="entry name" value="tRNA_SAD"/>
</dbReference>
<keyword evidence="8 13" id="KW-0067">ATP-binding</keyword>
<dbReference type="GO" id="GO:0046872">
    <property type="term" value="F:metal ion binding"/>
    <property type="evidence" value="ECO:0007669"/>
    <property type="project" value="UniProtKB-KW"/>
</dbReference>
<evidence type="ECO:0000256" key="4">
    <source>
        <dbReference type="ARBA" id="ARBA00022598"/>
    </source>
</evidence>
<dbReference type="InterPro" id="IPR004154">
    <property type="entry name" value="Anticodon-bd"/>
</dbReference>
<dbReference type="SMART" id="SM00863">
    <property type="entry name" value="tRNA_SAD"/>
    <property type="match status" value="1"/>
</dbReference>
<dbReference type="Pfam" id="PF07973">
    <property type="entry name" value="tRNA_SAD"/>
    <property type="match status" value="1"/>
</dbReference>
<feature type="domain" description="Aminoacyl-transfer RNA synthetases class-II family profile" evidence="14">
    <location>
        <begin position="185"/>
        <end position="478"/>
    </location>
</feature>
<protein>
    <recommendedName>
        <fullName evidence="13">Threonine--tRNA ligase</fullName>
        <ecNumber evidence="13">6.1.1.3</ecNumber>
    </recommendedName>
    <alternativeName>
        <fullName evidence="13">Threonyl-tRNA synthetase</fullName>
        <shortName evidence="13">ThrRS</shortName>
    </alternativeName>
</protein>
<evidence type="ECO:0000313" key="15">
    <source>
        <dbReference type="EMBL" id="KSV16442.1"/>
    </source>
</evidence>
<keyword evidence="5 13" id="KW-0479">Metal-binding</keyword>
<dbReference type="CDD" id="cd00771">
    <property type="entry name" value="ThrRS_core"/>
    <property type="match status" value="1"/>
</dbReference>
<dbReference type="PANTHER" id="PTHR11451:SF44">
    <property type="entry name" value="THREONINE--TRNA LIGASE, CHLOROPLASTIC_MITOCHONDRIAL 2"/>
    <property type="match status" value="1"/>
</dbReference>
<keyword evidence="4 13" id="KW-0436">Ligase</keyword>
<dbReference type="InterPro" id="IPR045864">
    <property type="entry name" value="aa-tRNA-synth_II/BPL/LPL"/>
</dbReference>
<feature type="binding site" evidence="13">
    <location>
        <position position="278"/>
    </location>
    <ligand>
        <name>Zn(2+)</name>
        <dbReference type="ChEBI" id="CHEBI:29105"/>
        <note>catalytic</note>
    </ligand>
</feature>
<keyword evidence="3 13" id="KW-0820">tRNA-binding</keyword>
<dbReference type="GO" id="GO:0005737">
    <property type="term" value="C:cytoplasm"/>
    <property type="evidence" value="ECO:0007669"/>
    <property type="project" value="UniProtKB-SubCell"/>
</dbReference>
<dbReference type="Pfam" id="PF03129">
    <property type="entry name" value="HGTP_anticodon"/>
    <property type="match status" value="1"/>
</dbReference>
<dbReference type="InterPro" id="IPR002314">
    <property type="entry name" value="aa-tRNA-synt_IIb"/>
</dbReference>
<evidence type="ECO:0000256" key="11">
    <source>
        <dbReference type="ARBA" id="ARBA00023146"/>
    </source>
</evidence>
<dbReference type="HAMAP" id="MF_00184">
    <property type="entry name" value="Thr_tRNA_synth"/>
    <property type="match status" value="1"/>
</dbReference>
<dbReference type="FunFam" id="3.40.50.800:FF:000001">
    <property type="entry name" value="Threonine--tRNA ligase"/>
    <property type="match status" value="1"/>
</dbReference>
<dbReference type="InterPro" id="IPR002320">
    <property type="entry name" value="Thr-tRNA-ligase_IIa"/>
</dbReference>
<dbReference type="OrthoDB" id="9802304at2"/>
<comment type="subunit">
    <text evidence="13">Homodimer.</text>
</comment>
<reference evidence="15 16" key="1">
    <citation type="journal article" date="2015" name="Sci. Rep.">
        <title>A comparative genomics and reductive dehalogenase gene transcription study of two chloroethene-respiring bacteria, Dehalococcoides mccartyi strains MB and 11a.</title>
        <authorList>
            <person name="Low A."/>
            <person name="Shen Z."/>
            <person name="Cheng D."/>
            <person name="Rogers M.J."/>
            <person name="Lee P.K."/>
            <person name="He J."/>
        </authorList>
    </citation>
    <scope>NUCLEOTIDE SEQUENCE [LARGE SCALE GENOMIC DNA]</scope>
    <source>
        <strain evidence="15 16">MB</strain>
    </source>
</reference>
<evidence type="ECO:0000256" key="7">
    <source>
        <dbReference type="ARBA" id="ARBA00022833"/>
    </source>
</evidence>
<dbReference type="FunFam" id="3.30.54.20:FF:000002">
    <property type="entry name" value="Threonine--tRNA ligase"/>
    <property type="match status" value="1"/>
</dbReference>
<dbReference type="CDD" id="cd00860">
    <property type="entry name" value="ThrRS_anticodon"/>
    <property type="match status" value="1"/>
</dbReference>
<dbReference type="Gene3D" id="3.30.54.20">
    <property type="match status" value="1"/>
</dbReference>
<dbReference type="GO" id="GO:0000049">
    <property type="term" value="F:tRNA binding"/>
    <property type="evidence" value="ECO:0007669"/>
    <property type="project" value="UniProtKB-KW"/>
</dbReference>
<dbReference type="FunFam" id="3.30.930.10:FF:000002">
    <property type="entry name" value="Threonine--tRNA ligase"/>
    <property type="match status" value="1"/>
</dbReference>
<dbReference type="InterPro" id="IPR033728">
    <property type="entry name" value="ThrRS_core"/>
</dbReference>
<comment type="caution">
    <text evidence="15">The sequence shown here is derived from an EMBL/GenBank/DDBJ whole genome shotgun (WGS) entry which is preliminary data.</text>
</comment>
<dbReference type="InterPro" id="IPR036621">
    <property type="entry name" value="Anticodon-bd_dom_sf"/>
</dbReference>
<name>A0A0V8LY82_9CHLR</name>
<dbReference type="Proteomes" id="UP000053577">
    <property type="component" value="Unassembled WGS sequence"/>
</dbReference>
<evidence type="ECO:0000256" key="1">
    <source>
        <dbReference type="ARBA" id="ARBA00008226"/>
    </source>
</evidence>
<evidence type="ECO:0000256" key="2">
    <source>
        <dbReference type="ARBA" id="ARBA00022490"/>
    </source>
</evidence>
<evidence type="ECO:0000256" key="6">
    <source>
        <dbReference type="ARBA" id="ARBA00022741"/>
    </source>
</evidence>
<keyword evidence="11 13" id="KW-0030">Aminoacyl-tRNA synthetase</keyword>